<dbReference type="GeneID" id="123402326"/>
<keyword evidence="5" id="KW-1185">Reference proteome</keyword>
<keyword evidence="3" id="KW-0809">Transit peptide</keyword>
<evidence type="ECO:0000313" key="5">
    <source>
        <dbReference type="Proteomes" id="UP000011116"/>
    </source>
</evidence>
<evidence type="ECO:0000313" key="4">
    <source>
        <dbReference type="EnsemblPlants" id="HORVU.MOREX.r3.6HG0541490.1.CDS1"/>
    </source>
</evidence>
<organism evidence="4 5">
    <name type="scientific">Hordeum vulgare subsp. vulgare</name>
    <name type="common">Domesticated barley</name>
    <dbReference type="NCBI Taxonomy" id="112509"/>
    <lineage>
        <taxon>Eukaryota</taxon>
        <taxon>Viridiplantae</taxon>
        <taxon>Streptophyta</taxon>
        <taxon>Embryophyta</taxon>
        <taxon>Tracheophyta</taxon>
        <taxon>Spermatophyta</taxon>
        <taxon>Magnoliopsida</taxon>
        <taxon>Liliopsida</taxon>
        <taxon>Poales</taxon>
        <taxon>Poaceae</taxon>
        <taxon>BOP clade</taxon>
        <taxon>Pooideae</taxon>
        <taxon>Triticodae</taxon>
        <taxon>Triticeae</taxon>
        <taxon>Hordeinae</taxon>
        <taxon>Hordeum</taxon>
    </lineage>
</organism>
<dbReference type="Gene3D" id="1.25.70.10">
    <property type="entry name" value="Transcription termination factor 3, mitochondrial"/>
    <property type="match status" value="1"/>
</dbReference>
<dbReference type="KEGG" id="hvg:123402326"/>
<dbReference type="PANTHER" id="PTHR13068">
    <property type="entry name" value="CGI-12 PROTEIN-RELATED"/>
    <property type="match status" value="1"/>
</dbReference>
<evidence type="ECO:0000256" key="1">
    <source>
        <dbReference type="ARBA" id="ARBA00007692"/>
    </source>
</evidence>
<accession>A0A8I6YPZ8</accession>
<dbReference type="SMART" id="SM00733">
    <property type="entry name" value="Mterf"/>
    <property type="match status" value="5"/>
</dbReference>
<dbReference type="Pfam" id="PF02536">
    <property type="entry name" value="mTERF"/>
    <property type="match status" value="1"/>
</dbReference>
<dbReference type="Proteomes" id="UP000011116">
    <property type="component" value="Chromosome 6H"/>
</dbReference>
<gene>
    <name evidence="4" type="primary">LOC123402326</name>
</gene>
<dbReference type="FunFam" id="1.25.70.10:FF:000001">
    <property type="entry name" value="Mitochondrial transcription termination factor-like"/>
    <property type="match status" value="1"/>
</dbReference>
<dbReference type="RefSeq" id="XP_044952163.1">
    <property type="nucleotide sequence ID" value="XM_045096228.1"/>
</dbReference>
<dbReference type="InterPro" id="IPR003690">
    <property type="entry name" value="MTERF"/>
</dbReference>
<dbReference type="GO" id="GO:0003676">
    <property type="term" value="F:nucleic acid binding"/>
    <property type="evidence" value="ECO:0007669"/>
    <property type="project" value="InterPro"/>
</dbReference>
<reference evidence="5" key="1">
    <citation type="journal article" date="2012" name="Nature">
        <title>A physical, genetic and functional sequence assembly of the barley genome.</title>
        <authorList>
            <consortium name="The International Barley Genome Sequencing Consortium"/>
            <person name="Mayer K.F."/>
            <person name="Waugh R."/>
            <person name="Brown J.W."/>
            <person name="Schulman A."/>
            <person name="Langridge P."/>
            <person name="Platzer M."/>
            <person name="Fincher G.B."/>
            <person name="Muehlbauer G.J."/>
            <person name="Sato K."/>
            <person name="Close T.J."/>
            <person name="Wise R.P."/>
            <person name="Stein N."/>
        </authorList>
    </citation>
    <scope>NUCLEOTIDE SEQUENCE [LARGE SCALE GENOMIC DNA]</scope>
    <source>
        <strain evidence="5">cv. Morex</strain>
    </source>
</reference>
<evidence type="ECO:0000256" key="2">
    <source>
        <dbReference type="ARBA" id="ARBA00022472"/>
    </source>
</evidence>
<dbReference type="OrthoDB" id="638496at2759"/>
<comment type="similarity">
    <text evidence="1">Belongs to the mTERF family.</text>
</comment>
<dbReference type="Gramene" id="HORVU.MOREX.r3.6HG0541490.1">
    <property type="protein sequence ID" value="HORVU.MOREX.r3.6HG0541490.1.CDS1"/>
    <property type="gene ID" value="HORVU.MOREX.r3.6HG0541490"/>
</dbReference>
<keyword evidence="2" id="KW-0806">Transcription termination</keyword>
<name>A0A8I6YPZ8_HORVV</name>
<dbReference type="InterPro" id="IPR038538">
    <property type="entry name" value="MTERF_sf"/>
</dbReference>
<evidence type="ECO:0000256" key="3">
    <source>
        <dbReference type="ARBA" id="ARBA00022946"/>
    </source>
</evidence>
<protein>
    <submittedName>
        <fullName evidence="4">Uncharacterized protein</fullName>
    </submittedName>
</protein>
<dbReference type="Gramene" id="HORVU.MOREX.r2.6HG0450300.1">
    <property type="protein sequence ID" value="HORVU.MOREX.r2.6HG0450300.1.CDS.1"/>
    <property type="gene ID" value="HORVU.MOREX.r2.6HG0450300"/>
</dbReference>
<dbReference type="EnsemblPlants" id="HORVU.MOREX.r3.6HG0541490.1">
    <property type="protein sequence ID" value="HORVU.MOREX.r3.6HG0541490.1.CDS1"/>
    <property type="gene ID" value="HORVU.MOREX.r3.6HG0541490"/>
</dbReference>
<proteinExistence type="inferred from homology"/>
<reference evidence="4" key="2">
    <citation type="submission" date="2020-10" db="EMBL/GenBank/DDBJ databases">
        <authorList>
            <person name="Scholz U."/>
            <person name="Mascher M."/>
            <person name="Fiebig A."/>
        </authorList>
    </citation>
    <scope>NUCLEOTIDE SEQUENCE [LARGE SCALE GENOMIC DNA]</scope>
    <source>
        <strain evidence="4">cv. Morex</strain>
    </source>
</reference>
<keyword evidence="2" id="KW-0804">Transcription</keyword>
<dbReference type="PANTHER" id="PTHR13068:SF111">
    <property type="match status" value="1"/>
</dbReference>
<dbReference type="GO" id="GO:0006353">
    <property type="term" value="P:DNA-templated transcription termination"/>
    <property type="evidence" value="ECO:0007669"/>
    <property type="project" value="UniProtKB-KW"/>
</dbReference>
<reference evidence="4" key="3">
    <citation type="submission" date="2022-01" db="UniProtKB">
        <authorList>
            <consortium name="EnsemblPlants"/>
        </authorList>
    </citation>
    <scope>IDENTIFICATION</scope>
    <source>
        <strain evidence="4">subsp. vulgare</strain>
    </source>
</reference>
<dbReference type="AlphaFoldDB" id="A0A8I6YPZ8"/>
<sequence length="385" mass="41839">MLRLRSSILAHLLSSSPAASPASPLHRLISAAAPAIPPNPGSFAVEEYLVSTCGLTQAQAVKASAKLSHLKSPAKPDAVLAFLAGLGLSAADVATLVARDPRFLCAGVERVLAPNVAALTGAGLSRSDIARVLSLGRPQFRHRAMASTLHYYLHLLGSLDNLLRALKYGSLFSSDVERVVKPNVALLHECGLGACDIAKLCLSSRWLLNTNPQRLQAMVVCAEGLGVPRGSRMFRQALHAVAFLSQDKIAAKLEFLKNTFRWSDAEVGTAVSKAPTVLELSKALLQRKSEFLISEVGLEPAYLAHRPVILNYSMDGRLRPRYCVVKFLKENALLDRDRDYYSAVVLTEKVFMEKYICPHKVAAPHLTEDYAAACRGEVPTRFIFS</sequence>
<keyword evidence="2" id="KW-0805">Transcription regulation</keyword>